<accession>A0A226EEC9</accession>
<dbReference type="EMBL" id="LNIX01000004">
    <property type="protein sequence ID" value="OXA55915.1"/>
    <property type="molecule type" value="Genomic_DNA"/>
</dbReference>
<dbReference type="AlphaFoldDB" id="A0A226EEC9"/>
<dbReference type="Gene3D" id="3.30.1610.10">
    <property type="entry name" value="Peptidase S59, nucleoporin"/>
    <property type="match status" value="1"/>
</dbReference>
<dbReference type="InterPro" id="IPR036903">
    <property type="entry name" value="Nup98_auto-Pept-S59_dom_sf"/>
</dbReference>
<evidence type="ECO:0000313" key="4">
    <source>
        <dbReference type="Proteomes" id="UP000198287"/>
    </source>
</evidence>
<protein>
    <submittedName>
        <fullName evidence="3">Protein piccolo</fullName>
    </submittedName>
</protein>
<evidence type="ECO:0000259" key="2">
    <source>
        <dbReference type="Pfam" id="PF04096"/>
    </source>
</evidence>
<evidence type="ECO:0000256" key="1">
    <source>
        <dbReference type="SAM" id="MobiDB-lite"/>
    </source>
</evidence>
<keyword evidence="4" id="KW-1185">Reference proteome</keyword>
<proteinExistence type="predicted"/>
<evidence type="ECO:0000313" key="3">
    <source>
        <dbReference type="EMBL" id="OXA55915.1"/>
    </source>
</evidence>
<dbReference type="Pfam" id="PF04096">
    <property type="entry name" value="Nucleoporin2"/>
    <property type="match status" value="1"/>
</dbReference>
<dbReference type="Proteomes" id="UP000198287">
    <property type="component" value="Unassembled WGS sequence"/>
</dbReference>
<dbReference type="SUPFAM" id="SSF82215">
    <property type="entry name" value="C-terminal autoproteolytic domain of nucleoporin nup98"/>
    <property type="match status" value="1"/>
</dbReference>
<reference evidence="3 4" key="1">
    <citation type="submission" date="2015-12" db="EMBL/GenBank/DDBJ databases">
        <title>The genome of Folsomia candida.</title>
        <authorList>
            <person name="Faddeeva A."/>
            <person name="Derks M.F."/>
            <person name="Anvar Y."/>
            <person name="Smit S."/>
            <person name="Van Straalen N."/>
            <person name="Roelofs D."/>
        </authorList>
    </citation>
    <scope>NUCLEOTIDE SEQUENCE [LARGE SCALE GENOMIC DNA]</scope>
    <source>
        <strain evidence="3 4">VU population</strain>
        <tissue evidence="3">Whole body</tissue>
    </source>
</reference>
<gene>
    <name evidence="3" type="ORF">Fcan01_09495</name>
</gene>
<sequence length="256" mass="28652">MEPVSLDGPPRPEGHRPGTHRLPARPANPRTSQLIPLVALVPEALDKVTTVVGGPVWTNFLANVYAPPRPKRVGKQYNQVQPCPAPRAPLIPLAAKQTLEDMLLNRNASRVNCKNLKISSIPNIDELNRITKGGTCMVNNFIVTHEDLGNMTFCGNADVYGIDLDNLWDADKGTVNFDFNFPVPTRVVNKNIWPKDRTGRILTDNRDTRVFNYWTSVQRACELKKGCTYIGYDHIHGVAQFNIGEIQDFDREQEPA</sequence>
<comment type="caution">
    <text evidence="3">The sequence shown here is derived from an EMBL/GenBank/DDBJ whole genome shotgun (WGS) entry which is preliminary data.</text>
</comment>
<feature type="domain" description="Peptidase S59" evidence="2">
    <location>
        <begin position="121"/>
        <end position="243"/>
    </location>
</feature>
<dbReference type="OrthoDB" id="3797628at2759"/>
<organism evidence="3 4">
    <name type="scientific">Folsomia candida</name>
    <name type="common">Springtail</name>
    <dbReference type="NCBI Taxonomy" id="158441"/>
    <lineage>
        <taxon>Eukaryota</taxon>
        <taxon>Metazoa</taxon>
        <taxon>Ecdysozoa</taxon>
        <taxon>Arthropoda</taxon>
        <taxon>Hexapoda</taxon>
        <taxon>Collembola</taxon>
        <taxon>Entomobryomorpha</taxon>
        <taxon>Isotomoidea</taxon>
        <taxon>Isotomidae</taxon>
        <taxon>Proisotominae</taxon>
        <taxon>Folsomia</taxon>
    </lineage>
</organism>
<name>A0A226EEC9_FOLCA</name>
<dbReference type="InterPro" id="IPR007230">
    <property type="entry name" value="Nup98_auto-Pept-S59_dom"/>
</dbReference>
<feature type="region of interest" description="Disordered" evidence="1">
    <location>
        <begin position="1"/>
        <end position="29"/>
    </location>
</feature>